<dbReference type="KEGG" id="mng:MNEG_12021"/>
<dbReference type="OrthoDB" id="286301at2759"/>
<sequence length="214" mass="22765">MRTALLLLAVLIGQSVAVKTPPTQLTACKRAVTKLGLSLKGATIFCPTDGAFAEFSRQLGFRGANPIGQVLDNVPADTLKLVLSHHIIPGNIYTYGGFKNGDEYNTLTTLAGTTLQVRNKKGKAKSFEIGFNGVDVDGDPKNDQDTYKLEKVDLTFEGPYVASKSDYVVHPIDRVFLPGSALGALRKLRTKNLGAGAGAAEDKTVTSSVNTVLP</sequence>
<protein>
    <recommendedName>
        <fullName evidence="2">FAS1 domain-containing protein</fullName>
    </recommendedName>
</protein>
<reference evidence="3 4" key="1">
    <citation type="journal article" date="2013" name="BMC Genomics">
        <title>Reconstruction of the lipid metabolism for the microalga Monoraphidium neglectum from its genome sequence reveals characteristics suitable for biofuel production.</title>
        <authorList>
            <person name="Bogen C."/>
            <person name="Al-Dilaimi A."/>
            <person name="Albersmeier A."/>
            <person name="Wichmann J."/>
            <person name="Grundmann M."/>
            <person name="Rupp O."/>
            <person name="Lauersen K.J."/>
            <person name="Blifernez-Klassen O."/>
            <person name="Kalinowski J."/>
            <person name="Goesmann A."/>
            <person name="Mussgnug J.H."/>
            <person name="Kruse O."/>
        </authorList>
    </citation>
    <scope>NUCLEOTIDE SEQUENCE [LARGE SCALE GENOMIC DNA]</scope>
    <source>
        <strain evidence="3 4">SAG 48.87</strain>
    </source>
</reference>
<feature type="signal peptide" evidence="1">
    <location>
        <begin position="1"/>
        <end position="17"/>
    </location>
</feature>
<dbReference type="Pfam" id="PF02469">
    <property type="entry name" value="Fasciclin"/>
    <property type="match status" value="1"/>
</dbReference>
<proteinExistence type="predicted"/>
<dbReference type="InterPro" id="IPR000782">
    <property type="entry name" value="FAS1_domain"/>
</dbReference>
<evidence type="ECO:0000259" key="2">
    <source>
        <dbReference type="PROSITE" id="PS50213"/>
    </source>
</evidence>
<evidence type="ECO:0000256" key="1">
    <source>
        <dbReference type="SAM" id="SignalP"/>
    </source>
</evidence>
<dbReference type="RefSeq" id="XP_013894961.1">
    <property type="nucleotide sequence ID" value="XM_014039507.1"/>
</dbReference>
<dbReference type="Proteomes" id="UP000054498">
    <property type="component" value="Unassembled WGS sequence"/>
</dbReference>
<name>A0A0D2M3L6_9CHLO</name>
<dbReference type="EMBL" id="KK103236">
    <property type="protein sequence ID" value="KIY95941.1"/>
    <property type="molecule type" value="Genomic_DNA"/>
</dbReference>
<feature type="chain" id="PRO_5002264375" description="FAS1 domain-containing protein" evidence="1">
    <location>
        <begin position="18"/>
        <end position="214"/>
    </location>
</feature>
<dbReference type="SUPFAM" id="SSF82153">
    <property type="entry name" value="FAS1 domain"/>
    <property type="match status" value="1"/>
</dbReference>
<keyword evidence="4" id="KW-1185">Reference proteome</keyword>
<dbReference type="PROSITE" id="PS50213">
    <property type="entry name" value="FAS1"/>
    <property type="match status" value="1"/>
</dbReference>
<dbReference type="GeneID" id="25729342"/>
<keyword evidence="1" id="KW-0732">Signal</keyword>
<dbReference type="SMART" id="SM00554">
    <property type="entry name" value="FAS1"/>
    <property type="match status" value="1"/>
</dbReference>
<organism evidence="3 4">
    <name type="scientific">Monoraphidium neglectum</name>
    <dbReference type="NCBI Taxonomy" id="145388"/>
    <lineage>
        <taxon>Eukaryota</taxon>
        <taxon>Viridiplantae</taxon>
        <taxon>Chlorophyta</taxon>
        <taxon>core chlorophytes</taxon>
        <taxon>Chlorophyceae</taxon>
        <taxon>CS clade</taxon>
        <taxon>Sphaeropleales</taxon>
        <taxon>Selenastraceae</taxon>
        <taxon>Monoraphidium</taxon>
    </lineage>
</organism>
<feature type="domain" description="FAS1" evidence="2">
    <location>
        <begin position="1"/>
        <end position="176"/>
    </location>
</feature>
<dbReference type="InterPro" id="IPR036378">
    <property type="entry name" value="FAS1_dom_sf"/>
</dbReference>
<evidence type="ECO:0000313" key="4">
    <source>
        <dbReference type="Proteomes" id="UP000054498"/>
    </source>
</evidence>
<evidence type="ECO:0000313" key="3">
    <source>
        <dbReference type="EMBL" id="KIY95941.1"/>
    </source>
</evidence>
<dbReference type="Gene3D" id="2.30.180.10">
    <property type="entry name" value="FAS1 domain"/>
    <property type="match status" value="1"/>
</dbReference>
<accession>A0A0D2M3L6</accession>
<gene>
    <name evidence="3" type="ORF">MNEG_12021</name>
</gene>
<dbReference type="AlphaFoldDB" id="A0A0D2M3L6"/>